<sequence length="129" mass="15498">MSPTSSDDRAYRFTRMHSQLMNSTHSARPSEYCRLFSWNTRRQTRMCFNCATNGENTENNGLRERCTRNTVMQMYIKHYLNAVSSSINCDRLDCICQKFHQRDPKVEIFLLLPRLGRCTWWQLFQCRRQ</sequence>
<dbReference type="EMBL" id="CAIX01000057">
    <property type="protein sequence ID" value="CCI43897.1"/>
    <property type="molecule type" value="Genomic_DNA"/>
</dbReference>
<proteinExistence type="predicted"/>
<dbReference type="AlphaFoldDB" id="A0A024GC65"/>
<keyword evidence="2" id="KW-1185">Reference proteome</keyword>
<protein>
    <submittedName>
        <fullName evidence="1">Uncharacterized protein</fullName>
    </submittedName>
</protein>
<evidence type="ECO:0000313" key="2">
    <source>
        <dbReference type="Proteomes" id="UP000053237"/>
    </source>
</evidence>
<reference evidence="1 2" key="1">
    <citation type="submission" date="2012-05" db="EMBL/GenBank/DDBJ databases">
        <title>Recombination and specialization in a pathogen metapopulation.</title>
        <authorList>
            <person name="Gardiner A."/>
            <person name="Kemen E."/>
            <person name="Schultz-Larsen T."/>
            <person name="MacLean D."/>
            <person name="Van Oosterhout C."/>
            <person name="Jones J.D.G."/>
        </authorList>
    </citation>
    <scope>NUCLEOTIDE SEQUENCE [LARGE SCALE GENOMIC DNA]</scope>
    <source>
        <strain evidence="1 2">Ac Nc2</strain>
    </source>
</reference>
<accession>A0A024GC65</accession>
<evidence type="ECO:0000313" key="1">
    <source>
        <dbReference type="EMBL" id="CCI43897.1"/>
    </source>
</evidence>
<organism evidence="1 2">
    <name type="scientific">Albugo candida</name>
    <dbReference type="NCBI Taxonomy" id="65357"/>
    <lineage>
        <taxon>Eukaryota</taxon>
        <taxon>Sar</taxon>
        <taxon>Stramenopiles</taxon>
        <taxon>Oomycota</taxon>
        <taxon>Peronosporomycetes</taxon>
        <taxon>Albuginales</taxon>
        <taxon>Albuginaceae</taxon>
        <taxon>Albugo</taxon>
    </lineage>
</organism>
<dbReference type="Proteomes" id="UP000053237">
    <property type="component" value="Unassembled WGS sequence"/>
</dbReference>
<comment type="caution">
    <text evidence="1">The sequence shown here is derived from an EMBL/GenBank/DDBJ whole genome shotgun (WGS) entry which is preliminary data.</text>
</comment>
<dbReference type="InParanoid" id="A0A024GC65"/>
<name>A0A024GC65_9STRA</name>
<gene>
    <name evidence="1" type="ORF">BN9_046810</name>
</gene>